<reference evidence="2" key="1">
    <citation type="submission" date="2012-01" db="EMBL/GenBank/DDBJ databases">
        <title>The Genome Sequence of Treponema denticola H-22.</title>
        <authorList>
            <consortium name="The Broad Institute Genome Sequencing Platform"/>
            <person name="Earl A."/>
            <person name="Ward D."/>
            <person name="Feldgarden M."/>
            <person name="Gevers D."/>
            <person name="Blanton J.M."/>
            <person name="Fenno C.J."/>
            <person name="Baranova O.V."/>
            <person name="Mathney J."/>
            <person name="Dewhirst F.E."/>
            <person name="Izard J."/>
            <person name="Young S.K."/>
            <person name="Zeng Q."/>
            <person name="Gargeya S."/>
            <person name="Fitzgerald M."/>
            <person name="Haas B."/>
            <person name="Abouelleil A."/>
            <person name="Alvarado L."/>
            <person name="Arachchi H.M."/>
            <person name="Berlin A."/>
            <person name="Chapman S.B."/>
            <person name="Gearin G."/>
            <person name="Goldberg J."/>
            <person name="Griggs A."/>
            <person name="Gujja S."/>
            <person name="Hansen M."/>
            <person name="Heiman D."/>
            <person name="Howarth C."/>
            <person name="Larimer J."/>
            <person name="Lui A."/>
            <person name="MacDonald P.J.P."/>
            <person name="McCowen C."/>
            <person name="Montmayeur A."/>
            <person name="Murphy C."/>
            <person name="Neiman D."/>
            <person name="Pearson M."/>
            <person name="Priest M."/>
            <person name="Roberts A."/>
            <person name="Saif S."/>
            <person name="Shea T."/>
            <person name="Sisk P."/>
            <person name="Stolte C."/>
            <person name="Sykes S."/>
            <person name="Wortman J."/>
            <person name="Nusbaum C."/>
            <person name="Birren B."/>
        </authorList>
    </citation>
    <scope>NUCLEOTIDE SEQUENCE [LARGE SCALE GENOMIC DNA]</scope>
    <source>
        <strain evidence="2">H-22</strain>
    </source>
</reference>
<comment type="caution">
    <text evidence="2">The sequence shown here is derived from an EMBL/GenBank/DDBJ whole genome shotgun (WGS) entry which is preliminary data.</text>
</comment>
<feature type="compositionally biased region" description="Gly residues" evidence="1">
    <location>
        <begin position="135"/>
        <end position="144"/>
    </location>
</feature>
<dbReference type="Proteomes" id="UP000011705">
    <property type="component" value="Chromosome"/>
</dbReference>
<accession>A0A0E2E8F9</accession>
<evidence type="ECO:0000256" key="1">
    <source>
        <dbReference type="SAM" id="MobiDB-lite"/>
    </source>
</evidence>
<organism evidence="2">
    <name type="scientific">Treponema denticola H-22</name>
    <dbReference type="NCBI Taxonomy" id="999432"/>
    <lineage>
        <taxon>Bacteria</taxon>
        <taxon>Pseudomonadati</taxon>
        <taxon>Spirochaetota</taxon>
        <taxon>Spirochaetia</taxon>
        <taxon>Spirochaetales</taxon>
        <taxon>Treponemataceae</taxon>
        <taxon>Treponema</taxon>
    </lineage>
</organism>
<evidence type="ECO:0000313" key="2">
    <source>
        <dbReference type="EMBL" id="EMB36279.1"/>
    </source>
</evidence>
<proteinExistence type="predicted"/>
<sequence length="411" mass="44000">METGKNLYHLLEMDDLMNVVGGDTTINTRGIDVCNPSPEPDYIIDDDGNHHHAPSPSPTNPKPAPGTGNPGNPPNTGNDGDGGGDSKDPTEDTPSDPGNPVNDDGGNGSSGGTPDNGDDETGGNTNLPTDDDGDIGNGSVGNGGQTTTPPAANINTTQTTQAADVSPKPVSPAERARMALFNKRNSSEDDFYNNVTGGTKKDILDKYNAKKPSSLVVASDIKGQDVTFDDFKVDGMDISIKREHDGYGNEFDSVRTIETVKLANGQVVKCNIQDMVGANAESKAFADKHKGMTLPDGKYYFTAKNLEEQADGTYNSIKFANTLQLQTKDTTIPEHIRNDINAKYYLFHATEYKKGFIPKKGNRIWINPWSAGCISSITGGQSTHDDFMNMLTGITPENISVTITSKRHVDI</sequence>
<protein>
    <submittedName>
        <fullName evidence="2">Uncharacterized protein</fullName>
    </submittedName>
</protein>
<feature type="compositionally biased region" description="Low complexity" evidence="1">
    <location>
        <begin position="145"/>
        <end position="163"/>
    </location>
</feature>
<dbReference type="AlphaFoldDB" id="A0A0E2E8F9"/>
<gene>
    <name evidence="2" type="ORF">HMPREF9726_00471</name>
</gene>
<feature type="compositionally biased region" description="Low complexity" evidence="1">
    <location>
        <begin position="95"/>
        <end position="104"/>
    </location>
</feature>
<dbReference type="RefSeq" id="WP_002683130.1">
    <property type="nucleotide sequence ID" value="NZ_CM001795.1"/>
</dbReference>
<dbReference type="EMBL" id="AGDV01000001">
    <property type="protein sequence ID" value="EMB36279.1"/>
    <property type="molecule type" value="Genomic_DNA"/>
</dbReference>
<dbReference type="PATRIC" id="fig|999432.5.peg.488"/>
<name>A0A0E2E8F9_TREDN</name>
<feature type="compositionally biased region" description="Pro residues" evidence="1">
    <location>
        <begin position="55"/>
        <end position="64"/>
    </location>
</feature>
<feature type="region of interest" description="Disordered" evidence="1">
    <location>
        <begin position="31"/>
        <end position="172"/>
    </location>
</feature>
<dbReference type="HOGENOM" id="CLU_668915_0_0_12"/>